<dbReference type="OrthoDB" id="9980428at2"/>
<proteinExistence type="predicted"/>
<feature type="transmembrane region" description="Helical" evidence="1">
    <location>
        <begin position="65"/>
        <end position="93"/>
    </location>
</feature>
<dbReference type="RefSeq" id="WP_133231536.1">
    <property type="nucleotide sequence ID" value="NZ_SOZE01000012.1"/>
</dbReference>
<gene>
    <name evidence="2" type="ORF">E2R66_13470</name>
</gene>
<feature type="transmembrane region" description="Helical" evidence="1">
    <location>
        <begin position="105"/>
        <end position="128"/>
    </location>
</feature>
<feature type="transmembrane region" description="Helical" evidence="1">
    <location>
        <begin position="31"/>
        <end position="53"/>
    </location>
</feature>
<comment type="caution">
    <text evidence="2">The sequence shown here is derived from an EMBL/GenBank/DDBJ whole genome shotgun (WGS) entry which is preliminary data.</text>
</comment>
<keyword evidence="1" id="KW-1133">Transmembrane helix</keyword>
<name>A0A4Y8SEW6_9SPHI</name>
<sequence length="241" mass="27508">MAEKKLVAEAAPPQESPVETETSFFKNAKDISFVLAIYLYFSGWVYIYTYFNFFGISIRQADMEFYYFLIYSVNVLTYLFIDHWLVAILLLAGSILLIKFLKQSWIVYMLCIIWFAIVYVSAIFSAGVDGKKDFAYRGSGLLRVKFVLKEDIEGTGAKGAADSVKKARVDKGIYAPSTINRLTNEFKACNQQGSLRLLLTTKEEYIVILADRLVTVDNALEKDKQIYTIKKEDVKLARIIK</sequence>
<evidence type="ECO:0000256" key="1">
    <source>
        <dbReference type="SAM" id="Phobius"/>
    </source>
</evidence>
<dbReference type="Proteomes" id="UP000297540">
    <property type="component" value="Unassembled WGS sequence"/>
</dbReference>
<keyword evidence="3" id="KW-1185">Reference proteome</keyword>
<evidence type="ECO:0000313" key="2">
    <source>
        <dbReference type="EMBL" id="TFF37087.1"/>
    </source>
</evidence>
<organism evidence="2 3">
    <name type="scientific">Mucilaginibacter psychrotolerans</name>
    <dbReference type="NCBI Taxonomy" id="1524096"/>
    <lineage>
        <taxon>Bacteria</taxon>
        <taxon>Pseudomonadati</taxon>
        <taxon>Bacteroidota</taxon>
        <taxon>Sphingobacteriia</taxon>
        <taxon>Sphingobacteriales</taxon>
        <taxon>Sphingobacteriaceae</taxon>
        <taxon>Mucilaginibacter</taxon>
    </lineage>
</organism>
<dbReference type="AlphaFoldDB" id="A0A4Y8SEW6"/>
<dbReference type="EMBL" id="SOZE01000012">
    <property type="protein sequence ID" value="TFF37087.1"/>
    <property type="molecule type" value="Genomic_DNA"/>
</dbReference>
<accession>A0A4Y8SEW6</accession>
<protein>
    <submittedName>
        <fullName evidence="2">Uncharacterized protein</fullName>
    </submittedName>
</protein>
<keyword evidence="1" id="KW-0472">Membrane</keyword>
<keyword evidence="1" id="KW-0812">Transmembrane</keyword>
<evidence type="ECO:0000313" key="3">
    <source>
        <dbReference type="Proteomes" id="UP000297540"/>
    </source>
</evidence>
<reference evidence="2 3" key="1">
    <citation type="journal article" date="2017" name="Int. J. Syst. Evol. Microbiol.">
        <title>Mucilaginibacterpsychrotolerans sp. nov., isolated from peatlands.</title>
        <authorList>
            <person name="Deng Y."/>
            <person name="Shen L."/>
            <person name="Xu B."/>
            <person name="Liu Y."/>
            <person name="Gu Z."/>
            <person name="Liu H."/>
            <person name="Zhou Y."/>
        </authorList>
    </citation>
    <scope>NUCLEOTIDE SEQUENCE [LARGE SCALE GENOMIC DNA]</scope>
    <source>
        <strain evidence="2 3">NH7-4</strain>
    </source>
</reference>